<comment type="caution">
    <text evidence="2">The sequence shown here is derived from an EMBL/GenBank/DDBJ whole genome shotgun (WGS) entry which is preliminary data.</text>
</comment>
<evidence type="ECO:0000256" key="1">
    <source>
        <dbReference type="SAM" id="MobiDB-lite"/>
    </source>
</evidence>
<proteinExistence type="predicted"/>
<sequence>MDTFVKSKHVSGGKSNLGNKTAADRAREYPRDLYEDEGKQFCRPCNVVIAHQRKSTIDDHLKCNSHLRNIAKGKETAVRQTTLTSSFQRSTESRQDRAATCHAWVEMCSKANIPLEKSDNPAVKDFLLTHVRNGGAIPCADRLRRAYLPDYYASEKQRLKEMLVGKPVAVIVD</sequence>
<keyword evidence="3" id="KW-1185">Reference proteome</keyword>
<gene>
    <name evidence="2" type="ORF">HHUSO_G13732</name>
</gene>
<name>A0ABR0ZGX7_HUSHU</name>
<organism evidence="2 3">
    <name type="scientific">Huso huso</name>
    <name type="common">Beluga</name>
    <name type="synonym">Acipenser huso</name>
    <dbReference type="NCBI Taxonomy" id="61971"/>
    <lineage>
        <taxon>Eukaryota</taxon>
        <taxon>Metazoa</taxon>
        <taxon>Chordata</taxon>
        <taxon>Craniata</taxon>
        <taxon>Vertebrata</taxon>
        <taxon>Euteleostomi</taxon>
        <taxon>Actinopterygii</taxon>
        <taxon>Chondrostei</taxon>
        <taxon>Acipenseriformes</taxon>
        <taxon>Acipenseridae</taxon>
        <taxon>Huso</taxon>
    </lineage>
</organism>
<protein>
    <submittedName>
        <fullName evidence="2">CGG triplet repeat-binding protein 1</fullName>
    </submittedName>
</protein>
<feature type="compositionally biased region" description="Basic residues" evidence="1">
    <location>
        <begin position="1"/>
        <end position="11"/>
    </location>
</feature>
<evidence type="ECO:0000313" key="2">
    <source>
        <dbReference type="EMBL" id="KAK6484065.1"/>
    </source>
</evidence>
<dbReference type="PANTHER" id="PTHR32344">
    <property type="entry name" value="U1-TYPE DOMAIN-CONTAINING PROTEIN"/>
    <property type="match status" value="1"/>
</dbReference>
<dbReference type="EMBL" id="JAHFZB010000011">
    <property type="protein sequence ID" value="KAK6484065.1"/>
    <property type="molecule type" value="Genomic_DNA"/>
</dbReference>
<feature type="region of interest" description="Disordered" evidence="1">
    <location>
        <begin position="1"/>
        <end position="24"/>
    </location>
</feature>
<dbReference type="PANTHER" id="PTHR32344:SF1">
    <property type="entry name" value="U1-TYPE DOMAIN-CONTAINING PROTEIN"/>
    <property type="match status" value="1"/>
</dbReference>
<evidence type="ECO:0000313" key="3">
    <source>
        <dbReference type="Proteomes" id="UP001369086"/>
    </source>
</evidence>
<reference evidence="2 3" key="1">
    <citation type="submission" date="2021-05" db="EMBL/GenBank/DDBJ databases">
        <authorList>
            <person name="Zahm M."/>
            <person name="Klopp C."/>
            <person name="Cabau C."/>
            <person name="Kuhl H."/>
            <person name="Suciu R."/>
            <person name="Ciorpac M."/>
            <person name="Holostenco D."/>
            <person name="Gessner J."/>
            <person name="Wuertz S."/>
            <person name="Hohne C."/>
            <person name="Stock M."/>
            <person name="Gislard M."/>
            <person name="Lluch J."/>
            <person name="Milhes M."/>
            <person name="Lampietro C."/>
            <person name="Lopez Roques C."/>
            <person name="Donnadieu C."/>
            <person name="Du K."/>
            <person name="Schartl M."/>
            <person name="Guiguen Y."/>
        </authorList>
    </citation>
    <scope>NUCLEOTIDE SEQUENCE [LARGE SCALE GENOMIC DNA]</scope>
    <source>
        <strain evidence="2">Hh-F2</strain>
        <tissue evidence="2">Blood</tissue>
    </source>
</reference>
<dbReference type="InterPro" id="IPR033375">
    <property type="entry name" value="Cggbp1"/>
</dbReference>
<dbReference type="Proteomes" id="UP001369086">
    <property type="component" value="Unassembled WGS sequence"/>
</dbReference>
<accession>A0ABR0ZGX7</accession>